<organism evidence="2 3">
    <name type="scientific">Hymenobacter fodinae</name>
    <dbReference type="NCBI Taxonomy" id="2510796"/>
    <lineage>
        <taxon>Bacteria</taxon>
        <taxon>Pseudomonadati</taxon>
        <taxon>Bacteroidota</taxon>
        <taxon>Cytophagia</taxon>
        <taxon>Cytophagales</taxon>
        <taxon>Hymenobacteraceae</taxon>
        <taxon>Hymenobacter</taxon>
    </lineage>
</organism>
<dbReference type="InterPro" id="IPR020843">
    <property type="entry name" value="ER"/>
</dbReference>
<dbReference type="GO" id="GO:0008270">
    <property type="term" value="F:zinc ion binding"/>
    <property type="evidence" value="ECO:0007669"/>
    <property type="project" value="InterPro"/>
</dbReference>
<dbReference type="SUPFAM" id="SSF51735">
    <property type="entry name" value="NAD(P)-binding Rossmann-fold domains"/>
    <property type="match status" value="1"/>
</dbReference>
<keyword evidence="3" id="KW-1185">Reference proteome</keyword>
<dbReference type="GO" id="GO:0016491">
    <property type="term" value="F:oxidoreductase activity"/>
    <property type="evidence" value="ECO:0007669"/>
    <property type="project" value="InterPro"/>
</dbReference>
<accession>A0A4Z0PA34</accession>
<dbReference type="Pfam" id="PF08240">
    <property type="entry name" value="ADH_N"/>
    <property type="match status" value="1"/>
</dbReference>
<dbReference type="InterPro" id="IPR011032">
    <property type="entry name" value="GroES-like_sf"/>
</dbReference>
<dbReference type="Pfam" id="PF13602">
    <property type="entry name" value="ADH_zinc_N_2"/>
    <property type="match status" value="1"/>
</dbReference>
<dbReference type="PROSITE" id="PS01162">
    <property type="entry name" value="QOR_ZETA_CRYSTAL"/>
    <property type="match status" value="1"/>
</dbReference>
<dbReference type="Gene3D" id="3.40.50.720">
    <property type="entry name" value="NAD(P)-binding Rossmann-like Domain"/>
    <property type="match status" value="1"/>
</dbReference>
<name>A0A4Z0PA34_9BACT</name>
<dbReference type="EMBL" id="SRLA01000001">
    <property type="protein sequence ID" value="TGE09465.1"/>
    <property type="molecule type" value="Genomic_DNA"/>
</dbReference>
<dbReference type="SMART" id="SM00829">
    <property type="entry name" value="PKS_ER"/>
    <property type="match status" value="1"/>
</dbReference>
<proteinExistence type="predicted"/>
<feature type="domain" description="Enoyl reductase (ER)" evidence="1">
    <location>
        <begin position="14"/>
        <end position="316"/>
    </location>
</feature>
<dbReference type="InterPro" id="IPR050700">
    <property type="entry name" value="YIM1/Zinc_Alcohol_DH_Fams"/>
</dbReference>
<dbReference type="OrthoDB" id="648910at2"/>
<evidence type="ECO:0000313" key="3">
    <source>
        <dbReference type="Proteomes" id="UP000298337"/>
    </source>
</evidence>
<protein>
    <submittedName>
        <fullName evidence="2">NADP-dependent oxidoreductase</fullName>
    </submittedName>
</protein>
<reference evidence="2 3" key="1">
    <citation type="submission" date="2019-04" db="EMBL/GenBank/DDBJ databases">
        <authorList>
            <person name="Feng G."/>
            <person name="Zhang J."/>
            <person name="Zhu H."/>
        </authorList>
    </citation>
    <scope>NUCLEOTIDE SEQUENCE [LARGE SCALE GENOMIC DNA]</scope>
    <source>
        <strain evidence="2 3">92R-1</strain>
    </source>
</reference>
<dbReference type="InterPro" id="IPR036291">
    <property type="entry name" value="NAD(P)-bd_dom_sf"/>
</dbReference>
<dbReference type="PANTHER" id="PTHR11695">
    <property type="entry name" value="ALCOHOL DEHYDROGENASE RELATED"/>
    <property type="match status" value="1"/>
</dbReference>
<dbReference type="Proteomes" id="UP000298337">
    <property type="component" value="Unassembled WGS sequence"/>
</dbReference>
<comment type="caution">
    <text evidence="2">The sequence shown here is derived from an EMBL/GenBank/DDBJ whole genome shotgun (WGS) entry which is preliminary data.</text>
</comment>
<dbReference type="SUPFAM" id="SSF50129">
    <property type="entry name" value="GroES-like"/>
    <property type="match status" value="1"/>
</dbReference>
<dbReference type="AlphaFoldDB" id="A0A4Z0PA34"/>
<dbReference type="InterPro" id="IPR002364">
    <property type="entry name" value="Quin_OxRdtase/zeta-crystal_CS"/>
</dbReference>
<dbReference type="CDD" id="cd05289">
    <property type="entry name" value="MDR_like_2"/>
    <property type="match status" value="1"/>
</dbReference>
<dbReference type="InterPro" id="IPR013154">
    <property type="entry name" value="ADH-like_N"/>
</dbReference>
<dbReference type="Gene3D" id="3.90.180.10">
    <property type="entry name" value="Medium-chain alcohol dehydrogenases, catalytic domain"/>
    <property type="match status" value="1"/>
</dbReference>
<gene>
    <name evidence="2" type="ORF">EU556_01120</name>
</gene>
<evidence type="ECO:0000313" key="2">
    <source>
        <dbReference type="EMBL" id="TGE09465.1"/>
    </source>
</evidence>
<dbReference type="PANTHER" id="PTHR11695:SF648">
    <property type="entry name" value="ZINC-BINDING OXIDOREDUCTASE"/>
    <property type="match status" value="1"/>
</dbReference>
<evidence type="ECO:0000259" key="1">
    <source>
        <dbReference type="SMART" id="SM00829"/>
    </source>
</evidence>
<sequence length="318" mass="34007">MAKQMKAALYREFGGPDNVRVETLDVPAVQEGEVLIRVKAAGVNPVDAFIRGGHMQQFLPYTFPVIPGWDVAGVVEECGHSARRFSPGDEVYAYARRPTVHLGTFAEYIVLPESYVAARPKGLSWEEAAGIPLAGLTAYQSMFDAGQLQAGHSVLILGASGGVGSQAIQLAKAHGATVVAVASARNQEYMRALGADYTIDYAQGPVADAVKAIFPEGVDLLFDCISGETLAQSAAAIKPTGTLVSILSHGEGLDLGPEVQFKYLFVEPNAPQLDHLRELADAGKLKIQVSQTYPLEQVPEAFRQIETHHTTGKIVIVP</sequence>